<name>A0A2J6QI47_9HELO</name>
<accession>A0A2J6QI47</accession>
<reference evidence="2 3" key="1">
    <citation type="submission" date="2016-05" db="EMBL/GenBank/DDBJ databases">
        <title>A degradative enzymes factory behind the ericoid mycorrhizal symbiosis.</title>
        <authorList>
            <consortium name="DOE Joint Genome Institute"/>
            <person name="Martino E."/>
            <person name="Morin E."/>
            <person name="Grelet G."/>
            <person name="Kuo A."/>
            <person name="Kohler A."/>
            <person name="Daghino S."/>
            <person name="Barry K."/>
            <person name="Choi C."/>
            <person name="Cichocki N."/>
            <person name="Clum A."/>
            <person name="Copeland A."/>
            <person name="Hainaut M."/>
            <person name="Haridas S."/>
            <person name="Labutti K."/>
            <person name="Lindquist E."/>
            <person name="Lipzen A."/>
            <person name="Khouja H.-R."/>
            <person name="Murat C."/>
            <person name="Ohm R."/>
            <person name="Olson A."/>
            <person name="Spatafora J."/>
            <person name="Veneault-Fourrey C."/>
            <person name="Henrissat B."/>
            <person name="Grigoriev I."/>
            <person name="Martin F."/>
            <person name="Perotto S."/>
        </authorList>
    </citation>
    <scope>NUCLEOTIDE SEQUENCE [LARGE SCALE GENOMIC DNA]</scope>
    <source>
        <strain evidence="2 3">UAMH 7357</strain>
    </source>
</reference>
<evidence type="ECO:0000313" key="3">
    <source>
        <dbReference type="Proteomes" id="UP000235672"/>
    </source>
</evidence>
<feature type="region of interest" description="Disordered" evidence="1">
    <location>
        <begin position="139"/>
        <end position="160"/>
    </location>
</feature>
<proteinExistence type="predicted"/>
<sequence>MVRNFLGHLLMNHDASSGVANLINILEGCWTFQNPLVVLTADYLPRLAHTLTPLAPRATRQWICRCLICKTPTGIPDVADSTNACVLYDRPWNMWHSISDFLLTRQYGKRIGPECQLPVKHISYNAGLADIGRGAASAERKANDMRRGSSQINSPRAIAK</sequence>
<dbReference type="Proteomes" id="UP000235672">
    <property type="component" value="Unassembled WGS sequence"/>
</dbReference>
<gene>
    <name evidence="2" type="ORF">NA56DRAFT_699012</name>
</gene>
<protein>
    <submittedName>
        <fullName evidence="2">Uncharacterized protein</fullName>
    </submittedName>
</protein>
<evidence type="ECO:0000313" key="2">
    <source>
        <dbReference type="EMBL" id="PMD25936.1"/>
    </source>
</evidence>
<keyword evidence="3" id="KW-1185">Reference proteome</keyword>
<evidence type="ECO:0000256" key="1">
    <source>
        <dbReference type="SAM" id="MobiDB-lite"/>
    </source>
</evidence>
<dbReference type="AlphaFoldDB" id="A0A2J6QI47"/>
<organism evidence="2 3">
    <name type="scientific">Hyaloscypha hepaticicola</name>
    <dbReference type="NCBI Taxonomy" id="2082293"/>
    <lineage>
        <taxon>Eukaryota</taxon>
        <taxon>Fungi</taxon>
        <taxon>Dikarya</taxon>
        <taxon>Ascomycota</taxon>
        <taxon>Pezizomycotina</taxon>
        <taxon>Leotiomycetes</taxon>
        <taxon>Helotiales</taxon>
        <taxon>Hyaloscyphaceae</taxon>
        <taxon>Hyaloscypha</taxon>
    </lineage>
</organism>
<dbReference type="EMBL" id="KZ613469">
    <property type="protein sequence ID" value="PMD25936.1"/>
    <property type="molecule type" value="Genomic_DNA"/>
</dbReference>